<evidence type="ECO:0000256" key="1">
    <source>
        <dbReference type="ARBA" id="ARBA00008857"/>
    </source>
</evidence>
<evidence type="ECO:0000313" key="7">
    <source>
        <dbReference type="Proteomes" id="UP001236369"/>
    </source>
</evidence>
<feature type="region of interest" description="Disordered" evidence="5">
    <location>
        <begin position="427"/>
        <end position="449"/>
    </location>
</feature>
<evidence type="ECO:0000256" key="3">
    <source>
        <dbReference type="ARBA" id="ARBA00023125"/>
    </source>
</evidence>
<dbReference type="PANTHER" id="PTHR30629:SF2">
    <property type="entry name" value="PROPHAGE INTEGRASE INTS-RELATED"/>
    <property type="match status" value="1"/>
</dbReference>
<feature type="compositionally biased region" description="Acidic residues" evidence="5">
    <location>
        <begin position="437"/>
        <end position="449"/>
    </location>
</feature>
<evidence type="ECO:0000256" key="5">
    <source>
        <dbReference type="SAM" id="MobiDB-lite"/>
    </source>
</evidence>
<comment type="caution">
    <text evidence="6">The sequence shown here is derived from an EMBL/GenBank/DDBJ whole genome shotgun (WGS) entry which is preliminary data.</text>
</comment>
<sequence length="449" mass="51108">MIATRNSLADVRDQAARIREALRRNIDPTAKTIKAPAIVTPPASWDWEAGVEAFLAQIQRTRRPDTHTDYRRILRNTEELNVFHGRRLADIKREEIAGAIRIIHERGVESHAAHVLRVVRSFWTWLSDDGQRQRSLVEPNLLYRLRPPERTRREVGDRLISQAATGSPGRKSAKPKLPTEKSLGRTLAIAESGAVDPHVSWAIGLLLYTAQRRRAIMGAYTTDFSWSDPETPTGTVVWNLPPFYRKTGRTRRATVSHRLPLTGSAAELVNLIQQEEDLGRPHSENGYWLFPARHPKSKSAKRKSPTLDPGVLNHNLLAFPEVDISPHGIRRAFLTYGKKHLGFTRDDAKLVLDHNEGRPSDATDAYDWDEEMNRKLAMLAKWGKWLDGLRDAAAASDPMLRKENREGLAERIRRNRYREKGLLKDRLTGFGSRGSFDQEDEDDIGDWQD</sequence>
<dbReference type="InterPro" id="IPR013762">
    <property type="entry name" value="Integrase-like_cat_sf"/>
</dbReference>
<reference evidence="6 7" key="1">
    <citation type="submission" date="2023-07" db="EMBL/GenBank/DDBJ databases">
        <title>Genomic Encyclopedia of Type Strains, Phase IV (KMG-IV): sequencing the most valuable type-strain genomes for metagenomic binning, comparative biology and taxonomic classification.</title>
        <authorList>
            <person name="Goeker M."/>
        </authorList>
    </citation>
    <scope>NUCLEOTIDE SEQUENCE [LARGE SCALE GENOMIC DNA]</scope>
    <source>
        <strain evidence="6 7">DSM 19562</strain>
    </source>
</reference>
<evidence type="ECO:0000256" key="2">
    <source>
        <dbReference type="ARBA" id="ARBA00022908"/>
    </source>
</evidence>
<comment type="similarity">
    <text evidence="1">Belongs to the 'phage' integrase family.</text>
</comment>
<gene>
    <name evidence="6" type="ORF">QO016_004694</name>
</gene>
<keyword evidence="7" id="KW-1185">Reference proteome</keyword>
<evidence type="ECO:0000256" key="4">
    <source>
        <dbReference type="ARBA" id="ARBA00023172"/>
    </source>
</evidence>
<keyword evidence="2" id="KW-0229">DNA integration</keyword>
<dbReference type="Gene3D" id="1.10.443.10">
    <property type="entry name" value="Intergrase catalytic core"/>
    <property type="match status" value="1"/>
</dbReference>
<dbReference type="PANTHER" id="PTHR30629">
    <property type="entry name" value="PROPHAGE INTEGRASE"/>
    <property type="match status" value="1"/>
</dbReference>
<evidence type="ECO:0008006" key="8">
    <source>
        <dbReference type="Google" id="ProtNLM"/>
    </source>
</evidence>
<dbReference type="InterPro" id="IPR011010">
    <property type="entry name" value="DNA_brk_join_enz"/>
</dbReference>
<proteinExistence type="inferred from homology"/>
<protein>
    <recommendedName>
        <fullName evidence="8">Core-binding (CB) domain-containing protein</fullName>
    </recommendedName>
</protein>
<keyword evidence="3" id="KW-0238">DNA-binding</keyword>
<name>A0ABU0HTC1_9HYPH</name>
<dbReference type="SUPFAM" id="SSF56349">
    <property type="entry name" value="DNA breaking-rejoining enzymes"/>
    <property type="match status" value="1"/>
</dbReference>
<dbReference type="Proteomes" id="UP001236369">
    <property type="component" value="Unassembled WGS sequence"/>
</dbReference>
<accession>A0ABU0HTC1</accession>
<feature type="region of interest" description="Disordered" evidence="5">
    <location>
        <begin position="154"/>
        <end position="180"/>
    </location>
</feature>
<organism evidence="6 7">
    <name type="scientific">Methylobacterium persicinum</name>
    <dbReference type="NCBI Taxonomy" id="374426"/>
    <lineage>
        <taxon>Bacteria</taxon>
        <taxon>Pseudomonadati</taxon>
        <taxon>Pseudomonadota</taxon>
        <taxon>Alphaproteobacteria</taxon>
        <taxon>Hyphomicrobiales</taxon>
        <taxon>Methylobacteriaceae</taxon>
        <taxon>Methylobacterium</taxon>
    </lineage>
</organism>
<dbReference type="InterPro" id="IPR010998">
    <property type="entry name" value="Integrase_recombinase_N"/>
</dbReference>
<dbReference type="InterPro" id="IPR050808">
    <property type="entry name" value="Phage_Integrase"/>
</dbReference>
<dbReference type="EMBL" id="JAUSVV010000022">
    <property type="protein sequence ID" value="MDQ0445167.1"/>
    <property type="molecule type" value="Genomic_DNA"/>
</dbReference>
<keyword evidence="4" id="KW-0233">DNA recombination</keyword>
<evidence type="ECO:0000313" key="6">
    <source>
        <dbReference type="EMBL" id="MDQ0445167.1"/>
    </source>
</evidence>
<dbReference type="Gene3D" id="1.10.150.130">
    <property type="match status" value="1"/>
</dbReference>